<gene>
    <name evidence="3" type="ORF">ACFWOQ_30575</name>
</gene>
<feature type="transmembrane region" description="Helical" evidence="2">
    <location>
        <begin position="7"/>
        <end position="29"/>
    </location>
</feature>
<keyword evidence="2" id="KW-0472">Membrane</keyword>
<protein>
    <submittedName>
        <fullName evidence="3">Uncharacterized protein</fullName>
    </submittedName>
</protein>
<evidence type="ECO:0000256" key="1">
    <source>
        <dbReference type="SAM" id="MobiDB-lite"/>
    </source>
</evidence>
<evidence type="ECO:0000256" key="2">
    <source>
        <dbReference type="SAM" id="Phobius"/>
    </source>
</evidence>
<evidence type="ECO:0000313" key="3">
    <source>
        <dbReference type="EMBL" id="MFD4826922.1"/>
    </source>
</evidence>
<reference evidence="3 4" key="1">
    <citation type="submission" date="2024-09" db="EMBL/GenBank/DDBJ databases">
        <title>The Natural Products Discovery Center: Release of the First 8490 Sequenced Strains for Exploring Actinobacteria Biosynthetic Diversity.</title>
        <authorList>
            <person name="Kalkreuter E."/>
            <person name="Kautsar S.A."/>
            <person name="Yang D."/>
            <person name="Bader C.D."/>
            <person name="Teijaro C.N."/>
            <person name="Fluegel L."/>
            <person name="Davis C.M."/>
            <person name="Simpson J.R."/>
            <person name="Lauterbach L."/>
            <person name="Steele A.D."/>
            <person name="Gui C."/>
            <person name="Meng S."/>
            <person name="Li G."/>
            <person name="Viehrig K."/>
            <person name="Ye F."/>
            <person name="Su P."/>
            <person name="Kiefer A.F."/>
            <person name="Nichols A."/>
            <person name="Cepeda A.J."/>
            <person name="Yan W."/>
            <person name="Fan B."/>
            <person name="Jiang Y."/>
            <person name="Adhikari A."/>
            <person name="Zheng C.-J."/>
            <person name="Schuster L."/>
            <person name="Cowan T.M."/>
            <person name="Smanski M.J."/>
            <person name="Chevrette M.G."/>
            <person name="De Carvalho L.P.S."/>
            <person name="Shen B."/>
        </authorList>
    </citation>
    <scope>NUCLEOTIDE SEQUENCE [LARGE SCALE GENOMIC DNA]</scope>
    <source>
        <strain evidence="3 4">NPDC058428</strain>
    </source>
</reference>
<dbReference type="Proteomes" id="UP001598352">
    <property type="component" value="Unassembled WGS sequence"/>
</dbReference>
<keyword evidence="2" id="KW-1133">Transmembrane helix</keyword>
<feature type="region of interest" description="Disordered" evidence="1">
    <location>
        <begin position="70"/>
        <end position="103"/>
    </location>
</feature>
<evidence type="ECO:0000313" key="4">
    <source>
        <dbReference type="Proteomes" id="UP001598352"/>
    </source>
</evidence>
<organism evidence="3 4">
    <name type="scientific">Streptomyces rubiginosohelvolus</name>
    <dbReference type="NCBI Taxonomy" id="67362"/>
    <lineage>
        <taxon>Bacteria</taxon>
        <taxon>Bacillati</taxon>
        <taxon>Actinomycetota</taxon>
        <taxon>Actinomycetes</taxon>
        <taxon>Kitasatosporales</taxon>
        <taxon>Streptomycetaceae</taxon>
        <taxon>Streptomyces</taxon>
    </lineage>
</organism>
<dbReference type="EMBL" id="JBHXKZ010000034">
    <property type="protein sequence ID" value="MFD4826922.1"/>
    <property type="molecule type" value="Genomic_DNA"/>
</dbReference>
<accession>A0ABW6FDY3</accession>
<dbReference type="RefSeq" id="WP_382777083.1">
    <property type="nucleotide sequence ID" value="NZ_JBHXKZ010000034.1"/>
</dbReference>
<feature type="transmembrane region" description="Helical" evidence="2">
    <location>
        <begin position="41"/>
        <end position="65"/>
    </location>
</feature>
<name>A0ABW6FDY3_9ACTN</name>
<sequence>MTSQSKAWLWGTAVLAGLVMVGLGVYFIHVGLDKSNTISGILGLFVSVAGLAVSVFSAIQGRAALQSTSRGQIRMSQQSGNNSTNIQSGGSMQIGDNNKFGSK</sequence>
<comment type="caution">
    <text evidence="3">The sequence shown here is derived from an EMBL/GenBank/DDBJ whole genome shotgun (WGS) entry which is preliminary data.</text>
</comment>
<keyword evidence="4" id="KW-1185">Reference proteome</keyword>
<keyword evidence="2" id="KW-0812">Transmembrane</keyword>
<proteinExistence type="predicted"/>